<reference evidence="2" key="1">
    <citation type="submission" date="2018-11" db="EMBL/GenBank/DDBJ databases">
        <title>Chitinophaga lutea sp.nov., isolate from arsenic contaminated soil.</title>
        <authorList>
            <person name="Zong Y."/>
        </authorList>
    </citation>
    <scope>NUCLEOTIDE SEQUENCE [LARGE SCALE GENOMIC DNA]</scope>
    <source>
        <strain evidence="2">YLT18</strain>
    </source>
</reference>
<organism evidence="1 2">
    <name type="scientific">Chitinophaga barathri</name>
    <dbReference type="NCBI Taxonomy" id="1647451"/>
    <lineage>
        <taxon>Bacteria</taxon>
        <taxon>Pseudomonadati</taxon>
        <taxon>Bacteroidota</taxon>
        <taxon>Chitinophagia</taxon>
        <taxon>Chitinophagales</taxon>
        <taxon>Chitinophagaceae</taxon>
        <taxon>Chitinophaga</taxon>
    </lineage>
</organism>
<keyword evidence="2" id="KW-1185">Reference proteome</keyword>
<evidence type="ECO:0000313" key="1">
    <source>
        <dbReference type="EMBL" id="RPD38394.1"/>
    </source>
</evidence>
<gene>
    <name evidence="1" type="ORF">EG028_24280</name>
</gene>
<comment type="caution">
    <text evidence="1">The sequence shown here is derived from an EMBL/GenBank/DDBJ whole genome shotgun (WGS) entry which is preliminary data.</text>
</comment>
<dbReference type="EMBL" id="RMBX01000015">
    <property type="protein sequence ID" value="RPD38394.1"/>
    <property type="molecule type" value="Genomic_DNA"/>
</dbReference>
<proteinExistence type="predicted"/>
<accession>A0A3N4M592</accession>
<sequence length="88" mass="9889">MCIQMLPIKEVGKLLFNNQIVEEHVDGGCSSKGSKPAAHDLNFHRYAEMETELNPELFLSTLNYNYYEEIPASPIQEIQTPPPNVALA</sequence>
<dbReference type="Proteomes" id="UP000279089">
    <property type="component" value="Unassembled WGS sequence"/>
</dbReference>
<protein>
    <submittedName>
        <fullName evidence="1">Uncharacterized protein</fullName>
    </submittedName>
</protein>
<name>A0A3N4M592_9BACT</name>
<evidence type="ECO:0000313" key="2">
    <source>
        <dbReference type="Proteomes" id="UP000279089"/>
    </source>
</evidence>
<dbReference type="AlphaFoldDB" id="A0A3N4M592"/>